<protein>
    <submittedName>
        <fullName evidence="1">Uncharacterized protein</fullName>
    </submittedName>
</protein>
<comment type="caution">
    <text evidence="1">The sequence shown here is derived from an EMBL/GenBank/DDBJ whole genome shotgun (WGS) entry which is preliminary data.</text>
</comment>
<reference evidence="1" key="1">
    <citation type="submission" date="2021-01" db="EMBL/GenBank/DDBJ databases">
        <title>Active Sulfur Cycling in an Early Earth Analoge.</title>
        <authorList>
            <person name="Hahn C.R."/>
            <person name="Youssef N.H."/>
            <person name="Elshahed M."/>
        </authorList>
    </citation>
    <scope>NUCLEOTIDE SEQUENCE</scope>
    <source>
        <strain evidence="1">Zod_Metabat.1151</strain>
    </source>
</reference>
<evidence type="ECO:0000313" key="2">
    <source>
        <dbReference type="Proteomes" id="UP000809243"/>
    </source>
</evidence>
<accession>A0A938YU51</accession>
<organism evidence="1 2">
    <name type="scientific">Candidatus Iainarchaeum sp</name>
    <dbReference type="NCBI Taxonomy" id="3101447"/>
    <lineage>
        <taxon>Archaea</taxon>
        <taxon>Candidatus Iainarchaeota</taxon>
        <taxon>Candidatus Iainarchaeia</taxon>
        <taxon>Candidatus Iainarchaeales</taxon>
        <taxon>Candidatus Iainarchaeaceae</taxon>
        <taxon>Candidatus Iainarchaeum</taxon>
    </lineage>
</organism>
<sequence length="65" mass="7546">MADVSLQMVCKKLDSLESRLDRIEKRLVPEVKITKKEAAELERIRQEIRSGETISEKELFSILSK</sequence>
<name>A0A938YU51_9ARCH</name>
<dbReference type="Proteomes" id="UP000809243">
    <property type="component" value="Unassembled WGS sequence"/>
</dbReference>
<evidence type="ECO:0000313" key="1">
    <source>
        <dbReference type="EMBL" id="MBN2067581.1"/>
    </source>
</evidence>
<dbReference type="AlphaFoldDB" id="A0A938YU51"/>
<gene>
    <name evidence="1" type="ORF">JW744_03885</name>
</gene>
<dbReference type="EMBL" id="JAFGDB010000064">
    <property type="protein sequence ID" value="MBN2067581.1"/>
    <property type="molecule type" value="Genomic_DNA"/>
</dbReference>
<proteinExistence type="predicted"/>